<evidence type="ECO:0000313" key="2">
    <source>
        <dbReference type="EMBL" id="GIG88550.1"/>
    </source>
</evidence>
<name>A0ABQ4E1F8_9ACTN</name>
<proteinExistence type="predicted"/>
<keyword evidence="1" id="KW-1133">Transmembrane helix</keyword>
<keyword evidence="1" id="KW-0812">Transmembrane</keyword>
<sequence>MRERVALYGLAAAICVAVLAPLAAPGYVLAFDMVFVPRQPLRWDLVAPADVLPRSVPLDAVVSLVTQVVPGWLVQRFALVAVLAVAAVGAGRLVPADRLPIRLGAALGYAWTPYLAERLLIGHWALLLGYAALPWLVQAVLRLRAGRPGALARVVLAAAPAVLTPTGGLIAFGVTAALVPGRGVPRRPAILAVLAVAALNLPWLVASVTTTAGGSSDPLGVPAFAARAENWSGVLGALAGTGGIWNAQTTPGSRASGLVPVATLALLALAVAGYPVLRRRWAGVAAGRYANGDDAPDVGVGGGVAGRFAGIAAVGFLLASAGALPVLRDGLAWLVVAVPGAGLLRDGQKFLMPYALFLVLCAALGAQRLAGRLAAVPAAAGAVLLGFLLLPVATLPDLGYGVAGRLRPVHYPADWDIVAARVAEQPGPVLSLPLSAYRNYPWNPGSVVLDPLPRYLPAEVVVDDTLVVGDLAVAGENSRAGGIRRLVGSGAPVARSGVRWVVVQRDAAGPVAGETLAGLHVVYSGPELTLYANPQFGLDDTSPARADRSVWTWRRWLAAGAGTLALGITLAALVALGIRAVSRLGRHPTPW</sequence>
<feature type="transmembrane region" description="Helical" evidence="1">
    <location>
        <begin position="157"/>
        <end position="179"/>
    </location>
</feature>
<keyword evidence="3" id="KW-1185">Reference proteome</keyword>
<feature type="transmembrane region" description="Helical" evidence="1">
    <location>
        <begin position="298"/>
        <end position="320"/>
    </location>
</feature>
<accession>A0ABQ4E1F8</accession>
<feature type="transmembrane region" description="Helical" evidence="1">
    <location>
        <begin position="258"/>
        <end position="277"/>
    </location>
</feature>
<reference evidence="2 3" key="1">
    <citation type="submission" date="2021-01" db="EMBL/GenBank/DDBJ databases">
        <title>Whole genome shotgun sequence of Plantactinospora endophytica NBRC 110450.</title>
        <authorList>
            <person name="Komaki H."/>
            <person name="Tamura T."/>
        </authorList>
    </citation>
    <scope>NUCLEOTIDE SEQUENCE [LARGE SCALE GENOMIC DNA]</scope>
    <source>
        <strain evidence="2 3">NBRC 110450</strain>
    </source>
</reference>
<protein>
    <recommendedName>
        <fullName evidence="4">DUF3367 domain-containing protein</fullName>
    </recommendedName>
</protein>
<organism evidence="2 3">
    <name type="scientific">Plantactinospora endophytica</name>
    <dbReference type="NCBI Taxonomy" id="673535"/>
    <lineage>
        <taxon>Bacteria</taxon>
        <taxon>Bacillati</taxon>
        <taxon>Actinomycetota</taxon>
        <taxon>Actinomycetes</taxon>
        <taxon>Micromonosporales</taxon>
        <taxon>Micromonosporaceae</taxon>
        <taxon>Plantactinospora</taxon>
    </lineage>
</organism>
<gene>
    <name evidence="2" type="ORF">Pen02_34860</name>
</gene>
<feature type="transmembrane region" description="Helical" evidence="1">
    <location>
        <begin position="73"/>
        <end position="94"/>
    </location>
</feature>
<feature type="transmembrane region" description="Helical" evidence="1">
    <location>
        <begin position="351"/>
        <end position="370"/>
    </location>
</feature>
<evidence type="ECO:0000313" key="3">
    <source>
        <dbReference type="Proteomes" id="UP000646749"/>
    </source>
</evidence>
<dbReference type="EMBL" id="BONW01000016">
    <property type="protein sequence ID" value="GIG88550.1"/>
    <property type="molecule type" value="Genomic_DNA"/>
</dbReference>
<feature type="transmembrane region" description="Helical" evidence="1">
    <location>
        <begin position="376"/>
        <end position="395"/>
    </location>
</feature>
<feature type="transmembrane region" description="Helical" evidence="1">
    <location>
        <begin position="191"/>
        <end position="212"/>
    </location>
</feature>
<evidence type="ECO:0000256" key="1">
    <source>
        <dbReference type="SAM" id="Phobius"/>
    </source>
</evidence>
<keyword evidence="1" id="KW-0472">Membrane</keyword>
<feature type="transmembrane region" description="Helical" evidence="1">
    <location>
        <begin position="115"/>
        <end position="137"/>
    </location>
</feature>
<dbReference type="Proteomes" id="UP000646749">
    <property type="component" value="Unassembled WGS sequence"/>
</dbReference>
<feature type="transmembrane region" description="Helical" evidence="1">
    <location>
        <begin position="556"/>
        <end position="581"/>
    </location>
</feature>
<evidence type="ECO:0008006" key="4">
    <source>
        <dbReference type="Google" id="ProtNLM"/>
    </source>
</evidence>
<comment type="caution">
    <text evidence="2">The sequence shown here is derived from an EMBL/GenBank/DDBJ whole genome shotgun (WGS) entry which is preliminary data.</text>
</comment>